<dbReference type="Proteomes" id="UP001596410">
    <property type="component" value="Unassembled WGS sequence"/>
</dbReference>
<dbReference type="Gene3D" id="2.40.240.20">
    <property type="entry name" value="Hypothetical PUA domain-like, domain 1"/>
    <property type="match status" value="1"/>
</dbReference>
<protein>
    <submittedName>
        <fullName evidence="1">DUF2584 family protein</fullName>
    </submittedName>
</protein>
<dbReference type="Pfam" id="PF10763">
    <property type="entry name" value="DUF2584"/>
    <property type="match status" value="1"/>
</dbReference>
<comment type="caution">
    <text evidence="1">The sequence shown here is derived from an EMBL/GenBank/DDBJ whole genome shotgun (WGS) entry which is preliminary data.</text>
</comment>
<keyword evidence="2" id="KW-1185">Reference proteome</keyword>
<gene>
    <name evidence="1" type="ORF">ACFQIC_00685</name>
</gene>
<dbReference type="InterPro" id="IPR015947">
    <property type="entry name" value="PUA-like_sf"/>
</dbReference>
<evidence type="ECO:0000313" key="1">
    <source>
        <dbReference type="EMBL" id="MFC7060386.1"/>
    </source>
</evidence>
<organism evidence="1 2">
    <name type="scientific">Halobacillus seohaensis</name>
    <dbReference type="NCBI Taxonomy" id="447421"/>
    <lineage>
        <taxon>Bacteria</taxon>
        <taxon>Bacillati</taxon>
        <taxon>Bacillota</taxon>
        <taxon>Bacilli</taxon>
        <taxon>Bacillales</taxon>
        <taxon>Bacillaceae</taxon>
        <taxon>Halobacillus</taxon>
    </lineage>
</organism>
<proteinExistence type="predicted"/>
<reference evidence="2" key="1">
    <citation type="journal article" date="2019" name="Int. J. Syst. Evol. Microbiol.">
        <title>The Global Catalogue of Microorganisms (GCM) 10K type strain sequencing project: providing services to taxonomists for standard genome sequencing and annotation.</title>
        <authorList>
            <consortium name="The Broad Institute Genomics Platform"/>
            <consortium name="The Broad Institute Genome Sequencing Center for Infectious Disease"/>
            <person name="Wu L."/>
            <person name="Ma J."/>
        </authorList>
    </citation>
    <scope>NUCLEOTIDE SEQUENCE [LARGE SCALE GENOMIC DNA]</scope>
    <source>
        <strain evidence="2">CGMCC 4.1621</strain>
    </source>
</reference>
<dbReference type="EMBL" id="JBHSZV010000004">
    <property type="protein sequence ID" value="MFC7060386.1"/>
    <property type="molecule type" value="Genomic_DNA"/>
</dbReference>
<dbReference type="RefSeq" id="WP_204706286.1">
    <property type="nucleotide sequence ID" value="NZ_JBHSZV010000004.1"/>
</dbReference>
<sequence>MSTPLSMEWALITGGKEKRVNSNDNLFEITFEGYKLFPMNETIDIKRNIGSDQIGSGEIKELLLKDNATVCKYRLISLHSVN</sequence>
<dbReference type="SUPFAM" id="SSF88697">
    <property type="entry name" value="PUA domain-like"/>
    <property type="match status" value="1"/>
</dbReference>
<accession>A0ABW2EHL5</accession>
<name>A0ABW2EHL5_9BACI</name>
<dbReference type="InterPro" id="IPR019699">
    <property type="entry name" value="DUF2584"/>
</dbReference>
<evidence type="ECO:0000313" key="2">
    <source>
        <dbReference type="Proteomes" id="UP001596410"/>
    </source>
</evidence>